<dbReference type="Gene3D" id="3.40.50.720">
    <property type="entry name" value="NAD(P)-binding Rossmann-like Domain"/>
    <property type="match status" value="1"/>
</dbReference>
<dbReference type="InterPro" id="IPR020904">
    <property type="entry name" value="Sc_DH/Rdtase_CS"/>
</dbReference>
<dbReference type="GO" id="GO:0016491">
    <property type="term" value="F:oxidoreductase activity"/>
    <property type="evidence" value="ECO:0007669"/>
    <property type="project" value="UniProtKB-KW"/>
</dbReference>
<dbReference type="EMBL" id="PJRP01000011">
    <property type="protein sequence ID" value="PLP98517.1"/>
    <property type="molecule type" value="Genomic_DNA"/>
</dbReference>
<feature type="domain" description="NAD-dependent epimerase/dehydratase" evidence="4">
    <location>
        <begin position="10"/>
        <end position="169"/>
    </location>
</feature>
<dbReference type="InterPro" id="IPR001509">
    <property type="entry name" value="Epimerase_deHydtase"/>
</dbReference>
<dbReference type="PANTHER" id="PTHR43103:SF5">
    <property type="entry name" value="4-EPIMERASE, PUTATIVE (AFU_ORTHOLOGUE AFUA_7G00360)-RELATED"/>
    <property type="match status" value="1"/>
</dbReference>
<evidence type="ECO:0000313" key="5">
    <source>
        <dbReference type="EMBL" id="PLP98517.1"/>
    </source>
</evidence>
<gene>
    <name evidence="5" type="ORF">CYJ10_21785</name>
</gene>
<comment type="caution">
    <text evidence="5">The sequence shown here is derived from an EMBL/GenBank/DDBJ whole genome shotgun (WGS) entry which is preliminary data.</text>
</comment>
<proteinExistence type="inferred from homology"/>
<evidence type="ECO:0000256" key="2">
    <source>
        <dbReference type="ARBA" id="ARBA00023002"/>
    </source>
</evidence>
<dbReference type="SUPFAM" id="SSF51735">
    <property type="entry name" value="NAD(P)-binding Rossmann-fold domains"/>
    <property type="match status" value="1"/>
</dbReference>
<dbReference type="OrthoDB" id="8770295at2"/>
<organism evidence="5 6">
    <name type="scientific">Cupriavidus pauculus</name>
    <dbReference type="NCBI Taxonomy" id="82633"/>
    <lineage>
        <taxon>Bacteria</taxon>
        <taxon>Pseudomonadati</taxon>
        <taxon>Pseudomonadota</taxon>
        <taxon>Betaproteobacteria</taxon>
        <taxon>Burkholderiales</taxon>
        <taxon>Burkholderiaceae</taxon>
        <taxon>Cupriavidus</taxon>
    </lineage>
</organism>
<comment type="similarity">
    <text evidence="1">Belongs to the NAD(P)-dependent epimerase/dehydratase family.</text>
</comment>
<dbReference type="Pfam" id="PF01370">
    <property type="entry name" value="Epimerase"/>
    <property type="match status" value="1"/>
</dbReference>
<sequence>MPDQTPPVVALTGAAGRLAQHVRPLLAQVAAEVRLCDQRAVTPLHANETAWQCALEDADALDRMLEGVDVIVHFAGYPREAQWDVILPANVAGVANLWEAARAAGVRRIVYASSNHAVGMYPRSVIVGSSDVPRPDSRYGVAKVFMEAVASLYAQKFGIKAFGMRIGHCSDAPVDARMLSHWISPRDLAQLVRVGMTAEIDEAIVYGASHNSMTWWDNSRAYALGYAPQDSADAYVDALRDKTSADPVAEFYQGGSFAAEEYDGDRSAFDAPR</sequence>
<evidence type="ECO:0000256" key="3">
    <source>
        <dbReference type="ARBA" id="ARBA00023027"/>
    </source>
</evidence>
<name>A0A2N5C8H7_9BURK</name>
<evidence type="ECO:0000313" key="6">
    <source>
        <dbReference type="Proteomes" id="UP000234341"/>
    </source>
</evidence>
<dbReference type="PROSITE" id="PS00061">
    <property type="entry name" value="ADH_SHORT"/>
    <property type="match status" value="1"/>
</dbReference>
<keyword evidence="2" id="KW-0560">Oxidoreductase</keyword>
<evidence type="ECO:0000259" key="4">
    <source>
        <dbReference type="Pfam" id="PF01370"/>
    </source>
</evidence>
<keyword evidence="3" id="KW-0520">NAD</keyword>
<dbReference type="RefSeq" id="WP_101683531.1">
    <property type="nucleotide sequence ID" value="NZ_PJRP01000011.1"/>
</dbReference>
<dbReference type="AlphaFoldDB" id="A0A2N5C8H7"/>
<evidence type="ECO:0000256" key="1">
    <source>
        <dbReference type="ARBA" id="ARBA00007637"/>
    </source>
</evidence>
<dbReference type="Proteomes" id="UP000234341">
    <property type="component" value="Unassembled WGS sequence"/>
</dbReference>
<dbReference type="InterPro" id="IPR036291">
    <property type="entry name" value="NAD(P)-bd_dom_sf"/>
</dbReference>
<accession>A0A2N5C8H7</accession>
<protein>
    <recommendedName>
        <fullName evidence="4">NAD-dependent epimerase/dehydratase domain-containing protein</fullName>
    </recommendedName>
</protein>
<reference evidence="5 6" key="1">
    <citation type="submission" date="2017-12" db="EMBL/GenBank/DDBJ databases">
        <title>Genome sequence of the active heterotrophic nitrifier-denitrifier, Cupriavidus pauculus UM1.</title>
        <authorList>
            <person name="Putonti C."/>
            <person name="Castignetti D."/>
        </authorList>
    </citation>
    <scope>NUCLEOTIDE SEQUENCE [LARGE SCALE GENOMIC DNA]</scope>
    <source>
        <strain evidence="5 6">UM1</strain>
    </source>
</reference>
<dbReference type="PANTHER" id="PTHR43103">
    <property type="entry name" value="NUCLEOSIDE-DIPHOSPHATE-SUGAR EPIMERASE"/>
    <property type="match status" value="1"/>
</dbReference>